<keyword evidence="2 3" id="KW-0732">Signal</keyword>
<dbReference type="OrthoDB" id="5624238at2"/>
<feature type="chain" id="PRO_5009649188" evidence="3">
    <location>
        <begin position="24"/>
        <end position="169"/>
    </location>
</feature>
<feature type="signal peptide" evidence="3">
    <location>
        <begin position="1"/>
        <end position="23"/>
    </location>
</feature>
<dbReference type="SUPFAM" id="SSF111384">
    <property type="entry name" value="OmpH-like"/>
    <property type="match status" value="1"/>
</dbReference>
<dbReference type="GO" id="GO:0051082">
    <property type="term" value="F:unfolded protein binding"/>
    <property type="evidence" value="ECO:0007669"/>
    <property type="project" value="InterPro"/>
</dbReference>
<dbReference type="AlphaFoldDB" id="A0A1J8NMT3"/>
<dbReference type="InterPro" id="IPR024930">
    <property type="entry name" value="Skp_dom_sf"/>
</dbReference>
<evidence type="ECO:0000256" key="1">
    <source>
        <dbReference type="ARBA" id="ARBA00009091"/>
    </source>
</evidence>
<dbReference type="STRING" id="1225476.A1D18_00350"/>
<evidence type="ECO:0000313" key="4">
    <source>
        <dbReference type="EMBL" id="OIZ96416.1"/>
    </source>
</evidence>
<dbReference type="InterPro" id="IPR005632">
    <property type="entry name" value="Chaperone_Skp"/>
</dbReference>
<name>A0A1J8NMT3_9COXI</name>
<dbReference type="Gene3D" id="3.30.910.20">
    <property type="entry name" value="Skp domain"/>
    <property type="match status" value="1"/>
</dbReference>
<dbReference type="SMART" id="SM00935">
    <property type="entry name" value="OmpH"/>
    <property type="match status" value="1"/>
</dbReference>
<dbReference type="RefSeq" id="WP_071661842.1">
    <property type="nucleotide sequence ID" value="NZ_LUKY01000024.1"/>
</dbReference>
<dbReference type="Pfam" id="PF03938">
    <property type="entry name" value="OmpH"/>
    <property type="match status" value="1"/>
</dbReference>
<evidence type="ECO:0000313" key="5">
    <source>
        <dbReference type="Proteomes" id="UP000183924"/>
    </source>
</evidence>
<organism evidence="4 5">
    <name type="scientific">Candidatus Rickettsiella isopodorum</name>
    <dbReference type="NCBI Taxonomy" id="1225476"/>
    <lineage>
        <taxon>Bacteria</taxon>
        <taxon>Pseudomonadati</taxon>
        <taxon>Pseudomonadota</taxon>
        <taxon>Gammaproteobacteria</taxon>
        <taxon>Legionellales</taxon>
        <taxon>Coxiellaceae</taxon>
        <taxon>Rickettsiella</taxon>
    </lineage>
</organism>
<dbReference type="GO" id="GO:0050821">
    <property type="term" value="P:protein stabilization"/>
    <property type="evidence" value="ECO:0007669"/>
    <property type="project" value="TreeGrafter"/>
</dbReference>
<comment type="caution">
    <text evidence="4">The sequence shown here is derived from an EMBL/GenBank/DDBJ whole genome shotgun (WGS) entry which is preliminary data.</text>
</comment>
<sequence length="169" mass="18593">MNKVYLVSIVALMTSLLAISAQAAEVKLAVVDMQAVLQKAPQIAKINEALTRQFKGRQDSIVKAQNELQKEASNLQKNAAVMKADERNILENKLMTDQNKVKSMIASFQSDLSKKQSESLHSFSQQLDGVVSKVAVQSGYDLVIQKGSTLYAKNDLDITQQVLDALKRA</sequence>
<proteinExistence type="inferred from homology"/>
<dbReference type="EMBL" id="LUKY01000024">
    <property type="protein sequence ID" value="OIZ96416.1"/>
    <property type="molecule type" value="Genomic_DNA"/>
</dbReference>
<accession>A0A1J8NMT3</accession>
<gene>
    <name evidence="4" type="ORF">A1D18_00350</name>
</gene>
<dbReference type="GO" id="GO:0005829">
    <property type="term" value="C:cytosol"/>
    <property type="evidence" value="ECO:0007669"/>
    <property type="project" value="TreeGrafter"/>
</dbReference>
<dbReference type="Proteomes" id="UP000183924">
    <property type="component" value="Unassembled WGS sequence"/>
</dbReference>
<protein>
    <submittedName>
        <fullName evidence="4">Uncharacterized protein</fullName>
    </submittedName>
</protein>
<dbReference type="PANTHER" id="PTHR35089:SF1">
    <property type="entry name" value="CHAPERONE PROTEIN SKP"/>
    <property type="match status" value="1"/>
</dbReference>
<reference evidence="4 5" key="1">
    <citation type="submission" date="2016-03" db="EMBL/GenBank/DDBJ databases">
        <title>Comparative genomics of Rickettsiella.</title>
        <authorList>
            <person name="Chandler C."/>
            <person name="Wang Y."/>
        </authorList>
    </citation>
    <scope>NUCLEOTIDE SEQUENCE [LARGE SCALE GENOMIC DNA]</scope>
    <source>
        <strain evidence="4 5">RCFS May 2013</strain>
    </source>
</reference>
<keyword evidence="5" id="KW-1185">Reference proteome</keyword>
<comment type="similarity">
    <text evidence="1">Belongs to the Skp family.</text>
</comment>
<evidence type="ECO:0000256" key="3">
    <source>
        <dbReference type="SAM" id="SignalP"/>
    </source>
</evidence>
<evidence type="ECO:0000256" key="2">
    <source>
        <dbReference type="ARBA" id="ARBA00022729"/>
    </source>
</evidence>
<dbReference type="PANTHER" id="PTHR35089">
    <property type="entry name" value="CHAPERONE PROTEIN SKP"/>
    <property type="match status" value="1"/>
</dbReference>